<evidence type="ECO:0000313" key="4">
    <source>
        <dbReference type="Proteomes" id="UP000515847"/>
    </source>
</evidence>
<feature type="transmembrane region" description="Helical" evidence="1">
    <location>
        <begin position="9"/>
        <end position="28"/>
    </location>
</feature>
<dbReference type="Pfam" id="PF07331">
    <property type="entry name" value="TctB"/>
    <property type="match status" value="1"/>
</dbReference>
<proteinExistence type="predicted"/>
<dbReference type="AlphaFoldDB" id="A0A7G6E532"/>
<evidence type="ECO:0000256" key="1">
    <source>
        <dbReference type="SAM" id="Phobius"/>
    </source>
</evidence>
<keyword evidence="1" id="KW-0812">Transmembrane</keyword>
<keyword evidence="1" id="KW-0472">Membrane</keyword>
<name>A0A7G6E532_THEFR</name>
<accession>A0A7G6E532</accession>
<feature type="transmembrane region" description="Helical" evidence="1">
    <location>
        <begin position="125"/>
        <end position="147"/>
    </location>
</feature>
<evidence type="ECO:0000259" key="2">
    <source>
        <dbReference type="Pfam" id="PF07331"/>
    </source>
</evidence>
<dbReference type="EMBL" id="CP045798">
    <property type="protein sequence ID" value="QNB47186.1"/>
    <property type="molecule type" value="Genomic_DNA"/>
</dbReference>
<dbReference type="OrthoDB" id="5870591at2"/>
<keyword evidence="1" id="KW-1133">Transmembrane helix</keyword>
<dbReference type="RefSeq" id="WP_034425441.1">
    <property type="nucleotide sequence ID" value="NZ_CP045798.1"/>
</dbReference>
<reference evidence="3 4" key="1">
    <citation type="journal article" date="2019" name="Front. Microbiol.">
        <title>Thermoanaerosceptrum fracticalcis gen. nov. sp. nov., a Novel Fumarate-Fermenting Microorganism From a Deep Fractured Carbonate Aquifer of the US Great Basin.</title>
        <authorList>
            <person name="Hamilton-Brehm S.D."/>
            <person name="Stewart L.E."/>
            <person name="Zavarin M."/>
            <person name="Caldwell M."/>
            <person name="Lawson P.A."/>
            <person name="Onstott T.C."/>
            <person name="Grzymski J."/>
            <person name="Neveux I."/>
            <person name="Lollar B.S."/>
            <person name="Russell C.E."/>
            <person name="Moser D.P."/>
        </authorList>
    </citation>
    <scope>NUCLEOTIDE SEQUENCE [LARGE SCALE GENOMIC DNA]</scope>
    <source>
        <strain evidence="3 4">DRI-13</strain>
    </source>
</reference>
<feature type="domain" description="DUF1468" evidence="2">
    <location>
        <begin position="9"/>
        <end position="152"/>
    </location>
</feature>
<feature type="transmembrane region" description="Helical" evidence="1">
    <location>
        <begin position="40"/>
        <end position="61"/>
    </location>
</feature>
<organism evidence="3 4">
    <name type="scientific">Thermanaerosceptrum fracticalcis</name>
    <dbReference type="NCBI Taxonomy" id="1712410"/>
    <lineage>
        <taxon>Bacteria</taxon>
        <taxon>Bacillati</taxon>
        <taxon>Bacillota</taxon>
        <taxon>Clostridia</taxon>
        <taxon>Eubacteriales</taxon>
        <taxon>Peptococcaceae</taxon>
        <taxon>Thermanaerosceptrum</taxon>
    </lineage>
</organism>
<protein>
    <recommendedName>
        <fullName evidence="2">DUF1468 domain-containing protein</fullName>
    </recommendedName>
</protein>
<evidence type="ECO:0000313" key="3">
    <source>
        <dbReference type="EMBL" id="QNB47186.1"/>
    </source>
</evidence>
<dbReference type="KEGG" id="tfr:BR63_13270"/>
<feature type="transmembrane region" description="Helical" evidence="1">
    <location>
        <begin position="86"/>
        <end position="119"/>
    </location>
</feature>
<sequence length="160" mass="17777">MDSAKSEKWFALALLLICLIYLFTSLSIPTGTVSKPGPGFFPIILGLIGTLLAVGVTINGFKSSKHEKVNQDSYQERLQQDNIKRIIQYIMILTISILTFKILGAILTVFFLTIVLARICGQQGWIIPVIMGIVCASCLHFIFVKFFSIPLPEGLMRLVI</sequence>
<gene>
    <name evidence="3" type="ORF">BR63_13270</name>
</gene>
<dbReference type="Proteomes" id="UP000515847">
    <property type="component" value="Chromosome"/>
</dbReference>
<dbReference type="InterPro" id="IPR009936">
    <property type="entry name" value="DUF1468"/>
</dbReference>
<keyword evidence="4" id="KW-1185">Reference proteome</keyword>